<proteinExistence type="predicted"/>
<protein>
    <submittedName>
        <fullName evidence="1">Uncharacterized protein</fullName>
    </submittedName>
</protein>
<dbReference type="STRING" id="887929.HMP0721_1732"/>
<keyword evidence="2" id="KW-1185">Reference proteome</keyword>
<dbReference type="HOGENOM" id="CLU_2957107_0_0_9"/>
<dbReference type="EMBL" id="AEQN01000022">
    <property type="protein sequence ID" value="EFV01351.1"/>
    <property type="molecule type" value="Genomic_DNA"/>
</dbReference>
<evidence type="ECO:0000313" key="1">
    <source>
        <dbReference type="EMBL" id="EFV01351.1"/>
    </source>
</evidence>
<dbReference type="Proteomes" id="UP000004754">
    <property type="component" value="Unassembled WGS sequence"/>
</dbReference>
<sequence length="59" mass="6918">MIKILTQVNRKKMLNKRFVEVVYNIGIIISDSQKAVNFYAFFKAKSKHARENVKCRNDA</sequence>
<gene>
    <name evidence="1" type="ORF">HMP0721_1732</name>
</gene>
<reference evidence="1 2" key="1">
    <citation type="submission" date="2010-12" db="EMBL/GenBank/DDBJ databases">
        <authorList>
            <person name="Muzny D."/>
            <person name="Qin X."/>
            <person name="Deng J."/>
            <person name="Jiang H."/>
            <person name="Liu Y."/>
            <person name="Qu J."/>
            <person name="Song X.-Z."/>
            <person name="Zhang L."/>
            <person name="Thornton R."/>
            <person name="Coyle M."/>
            <person name="Francisco L."/>
            <person name="Jackson L."/>
            <person name="Javaid M."/>
            <person name="Korchina V."/>
            <person name="Kovar C."/>
            <person name="Mata R."/>
            <person name="Mathew T."/>
            <person name="Ngo R."/>
            <person name="Nguyen L."/>
            <person name="Nguyen N."/>
            <person name="Okwuonu G."/>
            <person name="Ongeri F."/>
            <person name="Pham C."/>
            <person name="Simmons D."/>
            <person name="Wilczek-Boney K."/>
            <person name="Hale W."/>
            <person name="Jakkamsetti A."/>
            <person name="Pham P."/>
            <person name="Ruth R."/>
            <person name="San Lucas F."/>
            <person name="Warren J."/>
            <person name="Zhang J."/>
            <person name="Zhao Z."/>
            <person name="Zhou C."/>
            <person name="Zhu D."/>
            <person name="Lee S."/>
            <person name="Bess C."/>
            <person name="Blankenburg K."/>
            <person name="Forbes L."/>
            <person name="Fu Q."/>
            <person name="Gubbala S."/>
            <person name="Hirani K."/>
            <person name="Jayaseelan J.C."/>
            <person name="Lara F."/>
            <person name="Munidasa M."/>
            <person name="Palculict T."/>
            <person name="Patil S."/>
            <person name="Pu L.-L."/>
            <person name="Saada N."/>
            <person name="Tang L."/>
            <person name="Weissenberger G."/>
            <person name="Zhu Y."/>
            <person name="Hemphill L."/>
            <person name="Shang Y."/>
            <person name="Youmans B."/>
            <person name="Ayvaz T."/>
            <person name="Ross M."/>
            <person name="Santibanez J."/>
            <person name="Aqrawi P."/>
            <person name="Gross S."/>
            <person name="Joshi V."/>
            <person name="Fowler G."/>
            <person name="Nazareth L."/>
            <person name="Reid J."/>
            <person name="Worley K."/>
            <person name="Petrosino J."/>
            <person name="Highlander S."/>
            <person name="Gibbs R."/>
        </authorList>
    </citation>
    <scope>NUCLEOTIDE SEQUENCE [LARGE SCALE GENOMIC DNA]</scope>
    <source>
        <strain evidence="1 2">ATCC 23263</strain>
    </source>
</reference>
<organism evidence="1 2">
    <name type="scientific">Pseudoramibacter alactolyticus ATCC 23263</name>
    <dbReference type="NCBI Taxonomy" id="887929"/>
    <lineage>
        <taxon>Bacteria</taxon>
        <taxon>Bacillati</taxon>
        <taxon>Bacillota</taxon>
        <taxon>Clostridia</taxon>
        <taxon>Eubacteriales</taxon>
        <taxon>Eubacteriaceae</taxon>
        <taxon>Pseudoramibacter</taxon>
    </lineage>
</organism>
<comment type="caution">
    <text evidence="1">The sequence shown here is derived from an EMBL/GenBank/DDBJ whole genome shotgun (WGS) entry which is preliminary data.</text>
</comment>
<accession>E6MI27</accession>
<dbReference type="AlphaFoldDB" id="E6MI27"/>
<name>E6MI27_9FIRM</name>
<evidence type="ECO:0000313" key="2">
    <source>
        <dbReference type="Proteomes" id="UP000004754"/>
    </source>
</evidence>